<evidence type="ECO:0000313" key="1">
    <source>
        <dbReference type="EMBL" id="QPL15631.1"/>
    </source>
</evidence>
<reference evidence="1" key="1">
    <citation type="journal article" date="2021" name="Genome Biol.">
        <title>Evolutionary history of mitochondrial genomes in Discoba, including the extreme halophile Pleurostomum flabellatum (Heterolobosea).</title>
        <authorList>
            <person name="Ettahi K."/>
            <person name="Lhee D.H."/>
            <person name="Sung J.Y."/>
            <person name="Simpson A.G.B."/>
            <person name="Park J.S."/>
            <person name="Yoon H.S."/>
        </authorList>
    </citation>
    <scope>NUCLEOTIDE SEQUENCE</scope>
</reference>
<dbReference type="RefSeq" id="YP_010049302.1">
    <property type="nucleotide sequence ID" value="NC_054363.1"/>
</dbReference>
<proteinExistence type="predicted"/>
<sequence>MNKTIRAKTRRCALPHLSIQKNVSRKHIKVYHTYRIIYPILLPKINFFQMQGMKLHHKRRAHEDEHVRLRCKISKNCVFIGLNRDSPLIQVS</sequence>
<name>A0A7T0M427_9EUKA</name>
<accession>A0A7T0M427</accession>
<dbReference type="AlphaFoldDB" id="A0A7T0M427"/>
<keyword evidence="1" id="KW-0496">Mitochondrion</keyword>
<protein>
    <submittedName>
        <fullName evidence="1">Uncharacterized protein</fullName>
    </submittedName>
</protein>
<organism evidence="1">
    <name type="scientific">Pleurostomum flabellatum</name>
    <dbReference type="NCBI Taxonomy" id="405751"/>
    <lineage>
        <taxon>Eukaryota</taxon>
        <taxon>Discoba</taxon>
        <taxon>Heterolobosea</taxon>
        <taxon>Tulamoebidae</taxon>
        <taxon>Pleurostomum</taxon>
    </lineage>
</organism>
<dbReference type="EMBL" id="MT843578">
    <property type="protein sequence ID" value="QPL15631.1"/>
    <property type="molecule type" value="Genomic_DNA"/>
</dbReference>
<geneLocation type="mitochondrion" evidence="1"/>
<dbReference type="GeneID" id="63660945"/>
<gene>
    <name evidence="1" type="primary">orf99</name>
</gene>